<evidence type="ECO:0000256" key="1">
    <source>
        <dbReference type="SAM" id="Phobius"/>
    </source>
</evidence>
<dbReference type="AlphaFoldDB" id="A0A6A3JGZ3"/>
<comment type="caution">
    <text evidence="2">The sequence shown here is derived from an EMBL/GenBank/DDBJ whole genome shotgun (WGS) entry which is preliminary data.</text>
</comment>
<feature type="transmembrane region" description="Helical" evidence="1">
    <location>
        <begin position="138"/>
        <end position="157"/>
    </location>
</feature>
<feature type="transmembrane region" description="Helical" evidence="1">
    <location>
        <begin position="110"/>
        <end position="132"/>
    </location>
</feature>
<evidence type="ECO:0000313" key="3">
    <source>
        <dbReference type="Proteomes" id="UP000460718"/>
    </source>
</evidence>
<name>A0A6A3JGZ3_9STRA</name>
<organism evidence="2 3">
    <name type="scientific">Phytophthora fragariae</name>
    <dbReference type="NCBI Taxonomy" id="53985"/>
    <lineage>
        <taxon>Eukaryota</taxon>
        <taxon>Sar</taxon>
        <taxon>Stramenopiles</taxon>
        <taxon>Oomycota</taxon>
        <taxon>Peronosporomycetes</taxon>
        <taxon>Peronosporales</taxon>
        <taxon>Peronosporaceae</taxon>
        <taxon>Phytophthora</taxon>
    </lineage>
</organism>
<reference evidence="2 3" key="1">
    <citation type="submission" date="2018-09" db="EMBL/GenBank/DDBJ databases">
        <title>Genomic investigation of the strawberry pathogen Phytophthora fragariae indicates pathogenicity is determined by transcriptional variation in three key races.</title>
        <authorList>
            <person name="Adams T.M."/>
            <person name="Armitage A.D."/>
            <person name="Sobczyk M.K."/>
            <person name="Bates H.J."/>
            <person name="Dunwell J.M."/>
            <person name="Nellist C.F."/>
            <person name="Harrison R.J."/>
        </authorList>
    </citation>
    <scope>NUCLEOTIDE SEQUENCE [LARGE SCALE GENOMIC DNA]</scope>
    <source>
        <strain evidence="2 3">SCRP245</strain>
    </source>
</reference>
<accession>A0A6A3JGZ3</accession>
<gene>
    <name evidence="2" type="ORF">PF011_g16844</name>
</gene>
<keyword evidence="1" id="KW-1133">Transmembrane helix</keyword>
<sequence>MPVNNNQAPVDTNQVPVVVNAEKSLLKTRLLEGEKIVAEFAETPVCNNFCREGRIRRIQLTNRRINYYETYRKNCCFKTAPLLRQVFLKDVCEVAVDNYGRVAESWLQQLINFLLMFGCPAAGVALLVIGMLSMDVNGGYYAGGGALLAFWALYLIYRLCRRPVPEVVFGTRCPQFSAFAIRLRKKADRIRLLEEVTTLMSKNQ</sequence>
<evidence type="ECO:0000313" key="2">
    <source>
        <dbReference type="EMBL" id="KAE8994140.1"/>
    </source>
</evidence>
<keyword evidence="1" id="KW-0472">Membrane</keyword>
<dbReference type="Proteomes" id="UP000460718">
    <property type="component" value="Unassembled WGS sequence"/>
</dbReference>
<dbReference type="EMBL" id="QXFW01001235">
    <property type="protein sequence ID" value="KAE8994140.1"/>
    <property type="molecule type" value="Genomic_DNA"/>
</dbReference>
<keyword evidence="1" id="KW-0812">Transmembrane</keyword>
<protein>
    <submittedName>
        <fullName evidence="2">Uncharacterized protein</fullName>
    </submittedName>
</protein>
<proteinExistence type="predicted"/>